<keyword evidence="2" id="KW-0812">Transmembrane</keyword>
<dbReference type="AlphaFoldDB" id="A0A410WQM5"/>
<reference evidence="3 4" key="1">
    <citation type="submission" date="2018-01" db="EMBL/GenBank/DDBJ databases">
        <title>The whole genome sequencing and assembly of Paenibacillus chitinolyticus KCCM 41400 strain.</title>
        <authorList>
            <person name="Kim J.-Y."/>
            <person name="Park M.-K."/>
            <person name="Lee Y.-J."/>
            <person name="Yi H."/>
            <person name="Bahn Y.-S."/>
            <person name="Kim J.F."/>
            <person name="Lee D.-W."/>
        </authorList>
    </citation>
    <scope>NUCLEOTIDE SEQUENCE [LARGE SCALE GENOMIC DNA]</scope>
    <source>
        <strain evidence="3 4">KCCM 41400</strain>
    </source>
</reference>
<dbReference type="EMBL" id="CP026520">
    <property type="protein sequence ID" value="QAV16634.1"/>
    <property type="molecule type" value="Genomic_DNA"/>
</dbReference>
<feature type="transmembrane region" description="Helical" evidence="2">
    <location>
        <begin position="44"/>
        <end position="63"/>
    </location>
</feature>
<keyword evidence="3" id="KW-0240">DNA-directed RNA polymerase</keyword>
<dbReference type="Proteomes" id="UP000288943">
    <property type="component" value="Chromosome"/>
</dbReference>
<evidence type="ECO:0000256" key="2">
    <source>
        <dbReference type="SAM" id="Phobius"/>
    </source>
</evidence>
<dbReference type="InterPro" id="IPR024596">
    <property type="entry name" value="RNApol_su_b/EpuA"/>
</dbReference>
<accession>A0A410WQM5</accession>
<keyword evidence="2" id="KW-1133">Transmembrane helix</keyword>
<dbReference type="Pfam" id="PF11772">
    <property type="entry name" value="EpuA"/>
    <property type="match status" value="1"/>
</dbReference>
<sequence>MSMEEESKETEAASSTQAKEPGTGKPGGASRSAGALRVLKKLRVPLIFLGALIVGLWIGYSGIGGQPTLDIFRISTWKHLFDLVFAD</sequence>
<protein>
    <submittedName>
        <fullName evidence="3">DNA-directed RNA polymerase subunit beta</fullName>
    </submittedName>
</protein>
<evidence type="ECO:0000313" key="4">
    <source>
        <dbReference type="Proteomes" id="UP000288943"/>
    </source>
</evidence>
<keyword evidence="2" id="KW-0472">Membrane</keyword>
<name>A0A410WQM5_9BACL</name>
<dbReference type="GO" id="GO:0000428">
    <property type="term" value="C:DNA-directed RNA polymerase complex"/>
    <property type="evidence" value="ECO:0007669"/>
    <property type="project" value="UniProtKB-KW"/>
</dbReference>
<organism evidence="3 4">
    <name type="scientific">Paenibacillus chitinolyticus</name>
    <dbReference type="NCBI Taxonomy" id="79263"/>
    <lineage>
        <taxon>Bacteria</taxon>
        <taxon>Bacillati</taxon>
        <taxon>Bacillota</taxon>
        <taxon>Bacilli</taxon>
        <taxon>Bacillales</taxon>
        <taxon>Paenibacillaceae</taxon>
        <taxon>Paenibacillus</taxon>
    </lineage>
</organism>
<dbReference type="OrthoDB" id="2990424at2"/>
<evidence type="ECO:0000256" key="1">
    <source>
        <dbReference type="SAM" id="MobiDB-lite"/>
    </source>
</evidence>
<feature type="region of interest" description="Disordered" evidence="1">
    <location>
        <begin position="1"/>
        <end position="31"/>
    </location>
</feature>
<proteinExistence type="predicted"/>
<gene>
    <name evidence="3" type="ORF">PC41400_02550</name>
</gene>
<dbReference type="KEGG" id="pchi:PC41400_02550"/>
<keyword evidence="3" id="KW-0804">Transcription</keyword>
<evidence type="ECO:0000313" key="3">
    <source>
        <dbReference type="EMBL" id="QAV16634.1"/>
    </source>
</evidence>